<dbReference type="PANTHER" id="PTHR43341:SF17">
    <property type="entry name" value="GENERAL AMINO ACID PERMEASE AGP1-RELATED"/>
    <property type="match status" value="1"/>
</dbReference>
<feature type="compositionally biased region" description="Basic and acidic residues" evidence="8">
    <location>
        <begin position="11"/>
        <end position="22"/>
    </location>
</feature>
<evidence type="ECO:0000256" key="4">
    <source>
        <dbReference type="ARBA" id="ARBA00022692"/>
    </source>
</evidence>
<feature type="transmembrane region" description="Helical" evidence="9">
    <location>
        <begin position="493"/>
        <end position="513"/>
    </location>
</feature>
<dbReference type="GO" id="GO:0016020">
    <property type="term" value="C:membrane"/>
    <property type="evidence" value="ECO:0007669"/>
    <property type="project" value="UniProtKB-SubCell"/>
</dbReference>
<dbReference type="InterPro" id="IPR004762">
    <property type="entry name" value="Amino_acid_permease_fungi"/>
</dbReference>
<evidence type="ECO:0000256" key="9">
    <source>
        <dbReference type="SAM" id="Phobius"/>
    </source>
</evidence>
<feature type="transmembrane region" description="Helical" evidence="9">
    <location>
        <begin position="250"/>
        <end position="270"/>
    </location>
</feature>
<evidence type="ECO:0000256" key="6">
    <source>
        <dbReference type="ARBA" id="ARBA00022989"/>
    </source>
</evidence>
<evidence type="ECO:0000256" key="8">
    <source>
        <dbReference type="SAM" id="MobiDB-lite"/>
    </source>
</evidence>
<feature type="transmembrane region" description="Helical" evidence="9">
    <location>
        <begin position="470"/>
        <end position="487"/>
    </location>
</feature>
<comment type="subcellular location">
    <subcellularLocation>
        <location evidence="1">Membrane</location>
        <topology evidence="1">Multi-pass membrane protein</topology>
    </subcellularLocation>
</comment>
<feature type="transmembrane region" description="Helical" evidence="9">
    <location>
        <begin position="534"/>
        <end position="559"/>
    </location>
</feature>
<keyword evidence="6 9" id="KW-1133">Transmembrane helix</keyword>
<feature type="compositionally biased region" description="Polar residues" evidence="8">
    <location>
        <begin position="23"/>
        <end position="33"/>
    </location>
</feature>
<evidence type="ECO:0000256" key="3">
    <source>
        <dbReference type="ARBA" id="ARBA00022448"/>
    </source>
</evidence>
<feature type="transmembrane region" description="Helical" evidence="9">
    <location>
        <begin position="579"/>
        <end position="596"/>
    </location>
</feature>
<evidence type="ECO:0000256" key="1">
    <source>
        <dbReference type="ARBA" id="ARBA00004141"/>
    </source>
</evidence>
<keyword evidence="7 9" id="KW-0472">Membrane</keyword>
<feature type="transmembrane region" description="Helical" evidence="9">
    <location>
        <begin position="212"/>
        <end position="238"/>
    </location>
</feature>
<keyword evidence="12" id="KW-1185">Reference proteome</keyword>
<dbReference type="GO" id="GO:0015171">
    <property type="term" value="F:amino acid transmembrane transporter activity"/>
    <property type="evidence" value="ECO:0007669"/>
    <property type="project" value="UniProtKB-ARBA"/>
</dbReference>
<sequence length="647" mass="71609">MSNSRNGSSNEHIELQDYKGNSEKNSTTVYIDSNENEVEYLSDKDASTSADYTYKDLNPSDKKKKSNIKRFIDSFKQPIRPNSDYIDAAELDYEQALENGITTSVSPSAPNLRKLNQLRTPTDANDNKALKQTIRPRHVVMISLGTGIGTGLLVGNGTALKNAGPAGLVIGYSIMGSIIYCIIQATGEMAIAYSNLPGGYNVYPSFLVEKGFGFAIAWVYCIQWLTVCPLELVTASLTIKYWTTSVNSDIFVAIFYALIIIINVFGAKGYAEAEFFCNCCKVLMMIGFFILSITITAGGAGNDGYLGGLYWHTPGAFRGDSSIDHFKGICGTLVTAAFAYGGTEFLALTAAEQSNPRAAIPSAAKKVLYRIICVYLISILMIGFLVPFDSTRLLGSDGSATSASPYVLAASLHGVRVVPHFINAVILISVLSVGNSAFYSSSRLLMSLARQGYAPKWFDYIDREGRPARAMLMSALFGVIAFCAASPKETEVFTWLLAISGLSQLFTWCAICLSHIRFRTAMKVQGRSLGEVGYLAQTGVWGSWYALFMMFLIYIAQFWVAIAPIGSGELSAQNFFENYLAMPILIVLYLGYKIYYKDWTLLIKAEDIDLQSHRQIFDEDLLKEEDFEYRQRLKNGPFWRRVVDFWC</sequence>
<keyword evidence="4 9" id="KW-0812">Transmembrane</keyword>
<dbReference type="HOGENOM" id="CLU_007946_12_0_1"/>
<comment type="similarity">
    <text evidence="2">Belongs to the amino acid-polyamine-organocation (APC) superfamily. YAT (TC 2.A.3.10) family.</text>
</comment>
<dbReference type="InterPro" id="IPR004840">
    <property type="entry name" value="Amino_acid_permease_CS"/>
</dbReference>
<name>G8BU77_TETPH</name>
<feature type="transmembrane region" description="Helical" evidence="9">
    <location>
        <begin position="421"/>
        <end position="440"/>
    </location>
</feature>
<keyword evidence="3" id="KW-0813">Transport</keyword>
<reference evidence="11 12" key="1">
    <citation type="journal article" date="2011" name="Proc. Natl. Acad. Sci. U.S.A.">
        <title>Evolutionary erosion of yeast sex chromosomes by mating-type switching accidents.</title>
        <authorList>
            <person name="Gordon J.L."/>
            <person name="Armisen D."/>
            <person name="Proux-Wera E."/>
            <person name="Oheigeartaigh S.S."/>
            <person name="Byrne K.P."/>
            <person name="Wolfe K.H."/>
        </authorList>
    </citation>
    <scope>NUCLEOTIDE SEQUENCE [LARGE SCALE GENOMIC DNA]</scope>
    <source>
        <strain evidence="12">ATCC 24235 / CBS 4417 / NBRC 1672 / NRRL Y-8282 / UCD 70-5</strain>
    </source>
</reference>
<dbReference type="RefSeq" id="XP_003685889.1">
    <property type="nucleotide sequence ID" value="XM_003685841.1"/>
</dbReference>
<keyword evidence="5" id="KW-0029">Amino-acid transport</keyword>
<feature type="domain" description="Amino acid permease/ SLC12A" evidence="10">
    <location>
        <begin position="138"/>
        <end position="601"/>
    </location>
</feature>
<evidence type="ECO:0000256" key="5">
    <source>
        <dbReference type="ARBA" id="ARBA00022970"/>
    </source>
</evidence>
<dbReference type="PROSITE" id="PS00218">
    <property type="entry name" value="AMINO_ACID_PERMEASE_1"/>
    <property type="match status" value="1"/>
</dbReference>
<feature type="transmembrane region" description="Helical" evidence="9">
    <location>
        <begin position="282"/>
        <end position="301"/>
    </location>
</feature>
<feature type="transmembrane region" description="Helical" evidence="9">
    <location>
        <begin position="326"/>
        <end position="347"/>
    </location>
</feature>
<dbReference type="KEGG" id="tpf:TPHA_0E03660"/>
<dbReference type="NCBIfam" id="TIGR00913">
    <property type="entry name" value="2A0310"/>
    <property type="match status" value="1"/>
</dbReference>
<dbReference type="GeneID" id="11531241"/>
<organism evidence="11 12">
    <name type="scientific">Tetrapisispora phaffii (strain ATCC 24235 / CBS 4417 / NBRC 1672 / NRRL Y-8282 / UCD 70-5)</name>
    <name type="common">Yeast</name>
    <name type="synonym">Fabospora phaffii</name>
    <dbReference type="NCBI Taxonomy" id="1071381"/>
    <lineage>
        <taxon>Eukaryota</taxon>
        <taxon>Fungi</taxon>
        <taxon>Dikarya</taxon>
        <taxon>Ascomycota</taxon>
        <taxon>Saccharomycotina</taxon>
        <taxon>Saccharomycetes</taxon>
        <taxon>Saccharomycetales</taxon>
        <taxon>Saccharomycetaceae</taxon>
        <taxon>Tetrapisispora</taxon>
    </lineage>
</organism>
<dbReference type="PANTHER" id="PTHR43341">
    <property type="entry name" value="AMINO ACID PERMEASE"/>
    <property type="match status" value="1"/>
</dbReference>
<accession>G8BU77</accession>
<protein>
    <recommendedName>
        <fullName evidence="10">Amino acid permease/ SLC12A domain-containing protein</fullName>
    </recommendedName>
</protein>
<dbReference type="InterPro" id="IPR050524">
    <property type="entry name" value="APC_YAT"/>
</dbReference>
<dbReference type="Proteomes" id="UP000005666">
    <property type="component" value="Chromosome 5"/>
</dbReference>
<proteinExistence type="inferred from homology"/>
<feature type="transmembrane region" description="Helical" evidence="9">
    <location>
        <begin position="138"/>
        <end position="157"/>
    </location>
</feature>
<dbReference type="Gene3D" id="1.20.1740.10">
    <property type="entry name" value="Amino acid/polyamine transporter I"/>
    <property type="match status" value="1"/>
</dbReference>
<gene>
    <name evidence="11" type="primary">TPHA0E03660</name>
    <name evidence="11" type="ordered locus">TPHA_0E03660</name>
</gene>
<dbReference type="OrthoDB" id="3900342at2759"/>
<dbReference type="eggNOG" id="KOG1286">
    <property type="taxonomic scope" value="Eukaryota"/>
</dbReference>
<feature type="transmembrane region" description="Helical" evidence="9">
    <location>
        <begin position="367"/>
        <end position="388"/>
    </location>
</feature>
<feature type="region of interest" description="Disordered" evidence="8">
    <location>
        <begin position="1"/>
        <end position="36"/>
    </location>
</feature>
<dbReference type="FunFam" id="1.20.1740.10:FF:000017">
    <property type="entry name" value="Amino acid permease"/>
    <property type="match status" value="1"/>
</dbReference>
<feature type="compositionally biased region" description="Polar residues" evidence="8">
    <location>
        <begin position="1"/>
        <end position="10"/>
    </location>
</feature>
<evidence type="ECO:0000256" key="2">
    <source>
        <dbReference type="ARBA" id="ARBA00006983"/>
    </source>
</evidence>
<evidence type="ECO:0000259" key="10">
    <source>
        <dbReference type="Pfam" id="PF00324"/>
    </source>
</evidence>
<evidence type="ECO:0000256" key="7">
    <source>
        <dbReference type="ARBA" id="ARBA00023136"/>
    </source>
</evidence>
<dbReference type="InterPro" id="IPR004841">
    <property type="entry name" value="AA-permease/SLC12A_dom"/>
</dbReference>
<evidence type="ECO:0000313" key="12">
    <source>
        <dbReference type="Proteomes" id="UP000005666"/>
    </source>
</evidence>
<dbReference type="Pfam" id="PF00324">
    <property type="entry name" value="AA_permease"/>
    <property type="match status" value="1"/>
</dbReference>
<dbReference type="EMBL" id="HE612860">
    <property type="protein sequence ID" value="CCE63455.1"/>
    <property type="molecule type" value="Genomic_DNA"/>
</dbReference>
<feature type="transmembrane region" description="Helical" evidence="9">
    <location>
        <begin position="169"/>
        <end position="191"/>
    </location>
</feature>
<dbReference type="AlphaFoldDB" id="G8BU77"/>
<evidence type="ECO:0000313" key="11">
    <source>
        <dbReference type="EMBL" id="CCE63455.1"/>
    </source>
</evidence>